<proteinExistence type="predicted"/>
<dbReference type="Pfam" id="PF04075">
    <property type="entry name" value="F420H2_quin_red"/>
    <property type="match status" value="1"/>
</dbReference>
<dbReference type="Gene3D" id="2.30.110.10">
    <property type="entry name" value="Electron Transport, Fmn-binding Protein, Chain A"/>
    <property type="match status" value="1"/>
</dbReference>
<name>A0ABT2K3H1_9ACTN</name>
<dbReference type="InterPro" id="IPR004378">
    <property type="entry name" value="F420H2_quin_Rdtase"/>
</dbReference>
<protein>
    <submittedName>
        <fullName evidence="1">Nitroreductase family deazaflavin-dependent oxidoreductase</fullName>
    </submittedName>
</protein>
<dbReference type="EMBL" id="JAJAGO010000026">
    <property type="protein sequence ID" value="MCT2594712.1"/>
    <property type="molecule type" value="Genomic_DNA"/>
</dbReference>
<dbReference type="RefSeq" id="WP_260222066.1">
    <property type="nucleotide sequence ID" value="NZ_JAJAGO010000026.1"/>
</dbReference>
<comment type="caution">
    <text evidence="1">The sequence shown here is derived from an EMBL/GenBank/DDBJ whole genome shotgun (WGS) entry which is preliminary data.</text>
</comment>
<evidence type="ECO:0000313" key="1">
    <source>
        <dbReference type="EMBL" id="MCT2594712.1"/>
    </source>
</evidence>
<sequence length="117" mass="13217">MNPVMRPVARRLPPFAVVEHTGRRSGKAYRNPVQAYRTDRGWVIALVYGKDADWVRNVLAAGGGQLIRRGRHHRLTEPRRLHGSAGRRLLPRWSRAAMGLARVQDYIEVTSVEAPGE</sequence>
<reference evidence="1 2" key="1">
    <citation type="submission" date="2021-10" db="EMBL/GenBank/DDBJ databases">
        <title>Streptomyces gossypii sp. nov., isolated from soil collected from cotton field.</title>
        <authorList>
            <person name="Ge X."/>
            <person name="Chen X."/>
            <person name="Liu W."/>
        </authorList>
    </citation>
    <scope>NUCLEOTIDE SEQUENCE [LARGE SCALE GENOMIC DNA]</scope>
    <source>
        <strain evidence="1 2">N2-109</strain>
    </source>
</reference>
<organism evidence="1 2">
    <name type="scientific">Streptomyces gossypii</name>
    <dbReference type="NCBI Taxonomy" id="2883101"/>
    <lineage>
        <taxon>Bacteria</taxon>
        <taxon>Bacillati</taxon>
        <taxon>Actinomycetota</taxon>
        <taxon>Actinomycetes</taxon>
        <taxon>Kitasatosporales</taxon>
        <taxon>Streptomycetaceae</taxon>
        <taxon>Streptomyces</taxon>
    </lineage>
</organism>
<gene>
    <name evidence="1" type="ORF">LHJ74_33180</name>
</gene>
<dbReference type="InterPro" id="IPR012349">
    <property type="entry name" value="Split_barrel_FMN-bd"/>
</dbReference>
<keyword evidence="2" id="KW-1185">Reference proteome</keyword>
<dbReference type="NCBIfam" id="TIGR00026">
    <property type="entry name" value="hi_GC_TIGR00026"/>
    <property type="match status" value="1"/>
</dbReference>
<evidence type="ECO:0000313" key="2">
    <source>
        <dbReference type="Proteomes" id="UP001156389"/>
    </source>
</evidence>
<accession>A0ABT2K3H1</accession>
<dbReference type="Proteomes" id="UP001156389">
    <property type="component" value="Unassembled WGS sequence"/>
</dbReference>